<sequence>MACTKVADATLNDLAPAGVRAARNSLVELVKGVLTRGFDDKEPRLAPALAQAAKDIADSRLTDPDLSPAVLARELNVSVRTLHRAFAAADESVSAYIRRRRLENARLELSSPDVRPSVSELAAHWRFADSSHFIRAFKKQFGQTPTQFVRSNLRPHECPLLTSAGAQSVQGEVEEALGLLPLVRLAGRRASAIPSSAVAQSMNRPAQGTQGVTRRHRGEQLGRGVAGLGHPGRHGGRGAVPGCRTATTPLPERNTVEKRGRQAPFSAPFSPFFIPQEIPHVPHTFP</sequence>
<dbReference type="InterPro" id="IPR018060">
    <property type="entry name" value="HTH_AraC"/>
</dbReference>
<dbReference type="InterPro" id="IPR020449">
    <property type="entry name" value="Tscrpt_reg_AraC-type_HTH"/>
</dbReference>
<dbReference type="PRINTS" id="PR00032">
    <property type="entry name" value="HTHARAC"/>
</dbReference>
<accession>A0ABW7Y7U8</accession>
<dbReference type="Pfam" id="PF12833">
    <property type="entry name" value="HTH_18"/>
    <property type="match status" value="1"/>
</dbReference>
<evidence type="ECO:0000313" key="6">
    <source>
        <dbReference type="EMBL" id="MFI5677493.1"/>
    </source>
</evidence>
<keyword evidence="1" id="KW-0805">Transcription regulation</keyword>
<evidence type="ECO:0000259" key="5">
    <source>
        <dbReference type="PROSITE" id="PS01124"/>
    </source>
</evidence>
<evidence type="ECO:0000256" key="3">
    <source>
        <dbReference type="ARBA" id="ARBA00023163"/>
    </source>
</evidence>
<gene>
    <name evidence="6" type="ORF">ACIA8P_22955</name>
</gene>
<comment type="caution">
    <text evidence="6">The sequence shown here is derived from an EMBL/GenBank/DDBJ whole genome shotgun (WGS) entry which is preliminary data.</text>
</comment>
<dbReference type="PANTHER" id="PTHR47893:SF1">
    <property type="entry name" value="REGULATORY PROTEIN PCHR"/>
    <property type="match status" value="1"/>
</dbReference>
<dbReference type="SMART" id="SM00342">
    <property type="entry name" value="HTH_ARAC"/>
    <property type="match status" value="1"/>
</dbReference>
<dbReference type="InterPro" id="IPR053142">
    <property type="entry name" value="PchR_regulatory_protein"/>
</dbReference>
<dbReference type="EMBL" id="JBITDC010000008">
    <property type="protein sequence ID" value="MFI5677493.1"/>
    <property type="molecule type" value="Genomic_DNA"/>
</dbReference>
<evidence type="ECO:0000256" key="1">
    <source>
        <dbReference type="ARBA" id="ARBA00023015"/>
    </source>
</evidence>
<protein>
    <submittedName>
        <fullName evidence="6">Helix-turn-helix domain-containing protein</fullName>
    </submittedName>
</protein>
<dbReference type="PANTHER" id="PTHR47893">
    <property type="entry name" value="REGULATORY PROTEIN PCHR"/>
    <property type="match status" value="1"/>
</dbReference>
<evidence type="ECO:0000256" key="2">
    <source>
        <dbReference type="ARBA" id="ARBA00023125"/>
    </source>
</evidence>
<evidence type="ECO:0000256" key="4">
    <source>
        <dbReference type="SAM" id="MobiDB-lite"/>
    </source>
</evidence>
<reference evidence="6 7" key="1">
    <citation type="submission" date="2024-10" db="EMBL/GenBank/DDBJ databases">
        <title>The Natural Products Discovery Center: Release of the First 8490 Sequenced Strains for Exploring Actinobacteria Biosynthetic Diversity.</title>
        <authorList>
            <person name="Kalkreuter E."/>
            <person name="Kautsar S.A."/>
            <person name="Yang D."/>
            <person name="Bader C.D."/>
            <person name="Teijaro C.N."/>
            <person name="Fluegel L."/>
            <person name="Davis C.M."/>
            <person name="Simpson J.R."/>
            <person name="Lauterbach L."/>
            <person name="Steele A.D."/>
            <person name="Gui C."/>
            <person name="Meng S."/>
            <person name="Li G."/>
            <person name="Viehrig K."/>
            <person name="Ye F."/>
            <person name="Su P."/>
            <person name="Kiefer A.F."/>
            <person name="Nichols A."/>
            <person name="Cepeda A.J."/>
            <person name="Yan W."/>
            <person name="Fan B."/>
            <person name="Jiang Y."/>
            <person name="Adhikari A."/>
            <person name="Zheng C.-J."/>
            <person name="Schuster L."/>
            <person name="Cowan T.M."/>
            <person name="Smanski M.J."/>
            <person name="Chevrette M.G."/>
            <person name="De Carvalho L.P.S."/>
            <person name="Shen B."/>
        </authorList>
    </citation>
    <scope>NUCLEOTIDE SEQUENCE [LARGE SCALE GENOMIC DNA]</scope>
    <source>
        <strain evidence="6 7">NPDC051599</strain>
    </source>
</reference>
<keyword evidence="7" id="KW-1185">Reference proteome</keyword>
<dbReference type="InterPro" id="IPR009057">
    <property type="entry name" value="Homeodomain-like_sf"/>
</dbReference>
<feature type="compositionally biased region" description="Polar residues" evidence="4">
    <location>
        <begin position="196"/>
        <end position="212"/>
    </location>
</feature>
<dbReference type="InterPro" id="IPR018062">
    <property type="entry name" value="HTH_AraC-typ_CS"/>
</dbReference>
<dbReference type="Proteomes" id="UP001612415">
    <property type="component" value="Unassembled WGS sequence"/>
</dbReference>
<name>A0ABW7Y7U8_STRCE</name>
<dbReference type="Gene3D" id="1.10.10.60">
    <property type="entry name" value="Homeodomain-like"/>
    <property type="match status" value="1"/>
</dbReference>
<organism evidence="6 7">
    <name type="scientific">Streptomyces cellulosae</name>
    <dbReference type="NCBI Taxonomy" id="1968"/>
    <lineage>
        <taxon>Bacteria</taxon>
        <taxon>Bacillati</taxon>
        <taxon>Actinomycetota</taxon>
        <taxon>Actinomycetes</taxon>
        <taxon>Kitasatosporales</taxon>
        <taxon>Streptomycetaceae</taxon>
        <taxon>Streptomyces</taxon>
    </lineage>
</organism>
<feature type="region of interest" description="Disordered" evidence="4">
    <location>
        <begin position="196"/>
        <end position="250"/>
    </location>
</feature>
<feature type="domain" description="HTH araC/xylS-type" evidence="5">
    <location>
        <begin position="51"/>
        <end position="151"/>
    </location>
</feature>
<dbReference type="SUPFAM" id="SSF46689">
    <property type="entry name" value="Homeodomain-like"/>
    <property type="match status" value="1"/>
</dbReference>
<keyword evidence="3" id="KW-0804">Transcription</keyword>
<proteinExistence type="predicted"/>
<dbReference type="RefSeq" id="WP_398658151.1">
    <property type="nucleotide sequence ID" value="NZ_JBITDC010000008.1"/>
</dbReference>
<dbReference type="PROSITE" id="PS00041">
    <property type="entry name" value="HTH_ARAC_FAMILY_1"/>
    <property type="match status" value="1"/>
</dbReference>
<dbReference type="PROSITE" id="PS01124">
    <property type="entry name" value="HTH_ARAC_FAMILY_2"/>
    <property type="match status" value="1"/>
</dbReference>
<keyword evidence="2" id="KW-0238">DNA-binding</keyword>
<evidence type="ECO:0000313" key="7">
    <source>
        <dbReference type="Proteomes" id="UP001612415"/>
    </source>
</evidence>